<evidence type="ECO:0000313" key="2">
    <source>
        <dbReference type="Proteomes" id="UP001605036"/>
    </source>
</evidence>
<sequence>MPFSSLKELYDRFRISKYHILRGDGQELLSKLLCKKFEHWRRFRRMSLAMVTGGCCARGQISGSGISGRILHGIGFIRQNHNKATTWSNSLRWALKFETDLGRYYGRCGNAYPWFFPIVFHFTDGRAIQSSDFNVRQELGKNRIGNEYNNRLQWKEDGWMEYMAGVFPVEEQIGTSGETRLKFEMKEKYVQRKSGLFVDGVVIR</sequence>
<reference evidence="1 2" key="1">
    <citation type="submission" date="2024-09" db="EMBL/GenBank/DDBJ databases">
        <title>Chromosome-scale assembly of Riccia fluitans.</title>
        <authorList>
            <person name="Paukszto L."/>
            <person name="Sawicki J."/>
            <person name="Karawczyk K."/>
            <person name="Piernik-Szablinska J."/>
            <person name="Szczecinska M."/>
            <person name="Mazdziarz M."/>
        </authorList>
    </citation>
    <scope>NUCLEOTIDE SEQUENCE [LARGE SCALE GENOMIC DNA]</scope>
    <source>
        <strain evidence="1">Rf_01</strain>
        <tissue evidence="1">Aerial parts of the thallus</tissue>
    </source>
</reference>
<proteinExistence type="predicted"/>
<dbReference type="AlphaFoldDB" id="A0ABD1YBY7"/>
<dbReference type="Proteomes" id="UP001605036">
    <property type="component" value="Unassembled WGS sequence"/>
</dbReference>
<dbReference type="Pfam" id="PF14299">
    <property type="entry name" value="PP2"/>
    <property type="match status" value="1"/>
</dbReference>
<dbReference type="EMBL" id="JBHFFA010000006">
    <property type="protein sequence ID" value="KAL2623182.1"/>
    <property type="molecule type" value="Genomic_DNA"/>
</dbReference>
<protein>
    <submittedName>
        <fullName evidence="1">Uncharacterized protein</fullName>
    </submittedName>
</protein>
<accession>A0ABD1YBY7</accession>
<organism evidence="1 2">
    <name type="scientific">Riccia fluitans</name>
    <dbReference type="NCBI Taxonomy" id="41844"/>
    <lineage>
        <taxon>Eukaryota</taxon>
        <taxon>Viridiplantae</taxon>
        <taxon>Streptophyta</taxon>
        <taxon>Embryophyta</taxon>
        <taxon>Marchantiophyta</taxon>
        <taxon>Marchantiopsida</taxon>
        <taxon>Marchantiidae</taxon>
        <taxon>Marchantiales</taxon>
        <taxon>Ricciaceae</taxon>
        <taxon>Riccia</taxon>
    </lineage>
</organism>
<keyword evidence="2" id="KW-1185">Reference proteome</keyword>
<name>A0ABD1YBY7_9MARC</name>
<comment type="caution">
    <text evidence="1">The sequence shown here is derived from an EMBL/GenBank/DDBJ whole genome shotgun (WGS) entry which is preliminary data.</text>
</comment>
<gene>
    <name evidence="1" type="ORF">R1flu_003387</name>
</gene>
<dbReference type="InterPro" id="IPR025886">
    <property type="entry name" value="PP2-like"/>
</dbReference>
<evidence type="ECO:0000313" key="1">
    <source>
        <dbReference type="EMBL" id="KAL2623182.1"/>
    </source>
</evidence>